<feature type="domain" description="Peptidase S1" evidence="3">
    <location>
        <begin position="430"/>
        <end position="703"/>
    </location>
</feature>
<dbReference type="InterPro" id="IPR018114">
    <property type="entry name" value="TRYPSIN_HIS"/>
</dbReference>
<protein>
    <recommendedName>
        <fullName evidence="3">Peptidase S1 domain-containing protein</fullName>
    </recommendedName>
</protein>
<dbReference type="SUPFAM" id="SSF50494">
    <property type="entry name" value="Trypsin-like serine proteases"/>
    <property type="match status" value="1"/>
</dbReference>
<evidence type="ECO:0000313" key="4">
    <source>
        <dbReference type="EMBL" id="KAK7076368.1"/>
    </source>
</evidence>
<dbReference type="Gene3D" id="2.60.120.290">
    <property type="entry name" value="Spermadhesin, CUB domain"/>
    <property type="match status" value="1"/>
</dbReference>
<dbReference type="SMART" id="SM00020">
    <property type="entry name" value="Tryp_SPc"/>
    <property type="match status" value="1"/>
</dbReference>
<organism evidence="4 5">
    <name type="scientific">Halocaridina rubra</name>
    <name type="common">Hawaiian red shrimp</name>
    <dbReference type="NCBI Taxonomy" id="373956"/>
    <lineage>
        <taxon>Eukaryota</taxon>
        <taxon>Metazoa</taxon>
        <taxon>Ecdysozoa</taxon>
        <taxon>Arthropoda</taxon>
        <taxon>Crustacea</taxon>
        <taxon>Multicrustacea</taxon>
        <taxon>Malacostraca</taxon>
        <taxon>Eumalacostraca</taxon>
        <taxon>Eucarida</taxon>
        <taxon>Decapoda</taxon>
        <taxon>Pleocyemata</taxon>
        <taxon>Caridea</taxon>
        <taxon>Atyoidea</taxon>
        <taxon>Atyidae</taxon>
        <taxon>Halocaridina</taxon>
    </lineage>
</organism>
<reference evidence="4 5" key="1">
    <citation type="submission" date="2023-11" db="EMBL/GenBank/DDBJ databases">
        <title>Halocaridina rubra genome assembly.</title>
        <authorList>
            <person name="Smith C."/>
        </authorList>
    </citation>
    <scope>NUCLEOTIDE SEQUENCE [LARGE SCALE GENOMIC DNA]</scope>
    <source>
        <strain evidence="4">EP-1</strain>
        <tissue evidence="4">Whole</tissue>
    </source>
</reference>
<dbReference type="InterPro" id="IPR009003">
    <property type="entry name" value="Peptidase_S1_PA"/>
</dbReference>
<dbReference type="PROSITE" id="PS00134">
    <property type="entry name" value="TRYPSIN_HIS"/>
    <property type="match status" value="1"/>
</dbReference>
<sequence>MNPGESLFLYSINDGTKAKCNQKFLSPSGTTIKLSCDQFNLNIRGCKREKMFVLPGENGRKKTKFCTMEKPSITTTSNTLEIRYRRKRLKWWECSGGYVCKVEVVGVALTTKVHASTFSLGSTSTGHTSPAPTTVTSIAPANKTTIPVTSTHATSVPASPVPTTILLTTNSPGASVPTTVNSTQVVPSTTGQSAIVPTTSLPTVTSIAPANKTTIPVTPTHATSVPASPVPTTIFLTTNTPGASVPTTVSFTQVVPSTTGQSVIVPTTFLPTVVPTIVYTNTSSPHTSNIMNTSALSTPADITSTKSVFTVSSTRTTPATASNTGTTPATASNAGTTPATASNTRTTNVTASNTITTPATANNTSTTPAMASNTRTTPATASNTSTTPATANNTSTTPVTASKSTTMATPVVRLYCDEDCGRSTVTVPRIVGGQDATVSEYPWQVLIEIYTAFTGLTPLNCGGSIIKKSWVLTAAHCLVDPNTYELTAIFIFARLLNLVVLVREHDTSQTNELSTLEIFPTNVYVHPLYKKDPNNRESEEHDIALLFLGGALTFDNQIMPICMPKPEDYIAGQDVVVAGWGVTSYNGQQPSTLQEVALKTLSPEECATRNENAPETYFITGNMTCAIGQNKDSCQKYKSFEDTSNKCSPPYKYEEMKIASLSQEDLLEDTKSTENATVTGSSSFKNQELCNWCGVPGHVAFKYHQDETSTNDDNILLDTTLVQGKPQAIAGEMPPNADDGRQDPTKPNTDA</sequence>
<comment type="caution">
    <text evidence="4">The sequence shown here is derived from an EMBL/GenBank/DDBJ whole genome shotgun (WGS) entry which is preliminary data.</text>
</comment>
<dbReference type="SUPFAM" id="SSF49854">
    <property type="entry name" value="Spermadhesin, CUB domain"/>
    <property type="match status" value="1"/>
</dbReference>
<keyword evidence="1" id="KW-1015">Disulfide bond</keyword>
<dbReference type="GO" id="GO:0004252">
    <property type="term" value="F:serine-type endopeptidase activity"/>
    <property type="evidence" value="ECO:0007669"/>
    <property type="project" value="InterPro"/>
</dbReference>
<gene>
    <name evidence="4" type="ORF">SK128_005497</name>
</gene>
<dbReference type="CDD" id="cd00190">
    <property type="entry name" value="Tryp_SPc"/>
    <property type="match status" value="1"/>
</dbReference>
<dbReference type="PANTHER" id="PTHR24253:SF176">
    <property type="entry name" value="CORIN, ISOFORM B"/>
    <property type="match status" value="1"/>
</dbReference>
<dbReference type="InterPro" id="IPR001314">
    <property type="entry name" value="Peptidase_S1A"/>
</dbReference>
<feature type="region of interest" description="Disordered" evidence="2">
    <location>
        <begin position="726"/>
        <end position="751"/>
    </location>
</feature>
<name>A0AAN8X8D5_HALRR</name>
<dbReference type="Pfam" id="PF00089">
    <property type="entry name" value="Trypsin"/>
    <property type="match status" value="1"/>
</dbReference>
<dbReference type="PANTHER" id="PTHR24253">
    <property type="entry name" value="TRANSMEMBRANE PROTEASE SERINE"/>
    <property type="match status" value="1"/>
</dbReference>
<dbReference type="GO" id="GO:0006508">
    <property type="term" value="P:proteolysis"/>
    <property type="evidence" value="ECO:0007669"/>
    <property type="project" value="InterPro"/>
</dbReference>
<dbReference type="AlphaFoldDB" id="A0AAN8X8D5"/>
<dbReference type="InterPro" id="IPR035914">
    <property type="entry name" value="Sperma_CUB_dom_sf"/>
</dbReference>
<evidence type="ECO:0000256" key="1">
    <source>
        <dbReference type="ARBA" id="ARBA00023157"/>
    </source>
</evidence>
<evidence type="ECO:0000313" key="5">
    <source>
        <dbReference type="Proteomes" id="UP001381693"/>
    </source>
</evidence>
<dbReference type="PRINTS" id="PR00722">
    <property type="entry name" value="CHYMOTRYPSIN"/>
</dbReference>
<accession>A0AAN8X8D5</accession>
<feature type="region of interest" description="Disordered" evidence="2">
    <location>
        <begin position="313"/>
        <end position="403"/>
    </location>
</feature>
<dbReference type="Gene3D" id="2.40.10.10">
    <property type="entry name" value="Trypsin-like serine proteases"/>
    <property type="match status" value="1"/>
</dbReference>
<dbReference type="EMBL" id="JAXCGZ010009703">
    <property type="protein sequence ID" value="KAK7076368.1"/>
    <property type="molecule type" value="Genomic_DNA"/>
</dbReference>
<dbReference type="PROSITE" id="PS50240">
    <property type="entry name" value="TRYPSIN_DOM"/>
    <property type="match status" value="1"/>
</dbReference>
<evidence type="ECO:0000259" key="3">
    <source>
        <dbReference type="PROSITE" id="PS50240"/>
    </source>
</evidence>
<evidence type="ECO:0000256" key="2">
    <source>
        <dbReference type="SAM" id="MobiDB-lite"/>
    </source>
</evidence>
<feature type="compositionally biased region" description="Low complexity" evidence="2">
    <location>
        <begin position="313"/>
        <end position="402"/>
    </location>
</feature>
<keyword evidence="5" id="KW-1185">Reference proteome</keyword>
<dbReference type="InterPro" id="IPR001254">
    <property type="entry name" value="Trypsin_dom"/>
</dbReference>
<dbReference type="Proteomes" id="UP001381693">
    <property type="component" value="Unassembled WGS sequence"/>
</dbReference>
<dbReference type="InterPro" id="IPR043504">
    <property type="entry name" value="Peptidase_S1_PA_chymotrypsin"/>
</dbReference>
<proteinExistence type="predicted"/>